<accession>A0A4R5W5K2</accession>
<dbReference type="InterPro" id="IPR010127">
    <property type="entry name" value="Phasin_subfam-1"/>
</dbReference>
<dbReference type="AlphaFoldDB" id="A0A4R5W5K2"/>
<feature type="region of interest" description="Disordered" evidence="1">
    <location>
        <begin position="1"/>
        <end position="21"/>
    </location>
</feature>
<organism evidence="3 4">
    <name type="scientific">Sapientia aquatica</name>
    <dbReference type="NCBI Taxonomy" id="1549640"/>
    <lineage>
        <taxon>Bacteria</taxon>
        <taxon>Pseudomonadati</taxon>
        <taxon>Pseudomonadota</taxon>
        <taxon>Betaproteobacteria</taxon>
        <taxon>Burkholderiales</taxon>
        <taxon>Oxalobacteraceae</taxon>
        <taxon>Sapientia</taxon>
    </lineage>
</organism>
<evidence type="ECO:0000256" key="1">
    <source>
        <dbReference type="SAM" id="MobiDB-lite"/>
    </source>
</evidence>
<comment type="caution">
    <text evidence="3">The sequence shown here is derived from an EMBL/GenBank/DDBJ whole genome shotgun (WGS) entry which is preliminary data.</text>
</comment>
<evidence type="ECO:0000259" key="2">
    <source>
        <dbReference type="Pfam" id="PF09361"/>
    </source>
</evidence>
<evidence type="ECO:0000313" key="4">
    <source>
        <dbReference type="Proteomes" id="UP000294829"/>
    </source>
</evidence>
<evidence type="ECO:0000313" key="3">
    <source>
        <dbReference type="EMBL" id="TDK67336.1"/>
    </source>
</evidence>
<feature type="domain" description="Phasin" evidence="2">
    <location>
        <begin position="15"/>
        <end position="112"/>
    </location>
</feature>
<dbReference type="OrthoDB" id="9843723at2"/>
<feature type="region of interest" description="Disordered" evidence="1">
    <location>
        <begin position="171"/>
        <end position="190"/>
    </location>
</feature>
<dbReference type="Pfam" id="PF09361">
    <property type="entry name" value="Phasin_2"/>
    <property type="match status" value="1"/>
</dbReference>
<reference evidence="3 4" key="1">
    <citation type="submission" date="2019-03" db="EMBL/GenBank/DDBJ databases">
        <title>Sapientia aquatica gen. nov., sp. nov., isolated from a crater lake.</title>
        <authorList>
            <person name="Felfoldi T."/>
            <person name="Szabo A."/>
            <person name="Toth E."/>
            <person name="Schumann P."/>
            <person name="Keki Z."/>
            <person name="Marialigeti K."/>
            <person name="Mathe I."/>
        </authorList>
    </citation>
    <scope>NUCLEOTIDE SEQUENCE [LARGE SCALE GENOMIC DNA]</scope>
    <source>
        <strain evidence="3 4">SA-152</strain>
    </source>
</reference>
<name>A0A4R5W5K2_9BURK</name>
<dbReference type="NCBIfam" id="TIGR01841">
    <property type="entry name" value="phasin"/>
    <property type="match status" value="1"/>
</dbReference>
<sequence>MSTPKENDMSESAQEKMAQALQEQQAQWTAIGSKLLESSMKLMELNVRVVKQSIEESTQSAQHLLASKSPEAMFSVDQAKLQEKLNQALAYANEINAITSELTSEFTHSTQEKLSEAVSKANQFVAGIQPSAPAFSNKPLEQIFSQFSNPQFGYEQWVEASKKFADSMGVKLPSMPEAAPEKKRTTKSTR</sequence>
<protein>
    <submittedName>
        <fullName evidence="3">Phasin family protein</fullName>
    </submittedName>
</protein>
<proteinExistence type="predicted"/>
<dbReference type="RefSeq" id="WP_133326487.1">
    <property type="nucleotide sequence ID" value="NZ_SMYL01000002.1"/>
</dbReference>
<dbReference type="Proteomes" id="UP000294829">
    <property type="component" value="Unassembled WGS sequence"/>
</dbReference>
<gene>
    <name evidence="3" type="ORF">E2I14_06115</name>
</gene>
<dbReference type="InterPro" id="IPR018968">
    <property type="entry name" value="Phasin"/>
</dbReference>
<dbReference type="EMBL" id="SMYL01000002">
    <property type="protein sequence ID" value="TDK67336.1"/>
    <property type="molecule type" value="Genomic_DNA"/>
</dbReference>
<keyword evidence="4" id="KW-1185">Reference proteome</keyword>